<organism evidence="10 11">
    <name type="scientific">Tanacetum coccineum</name>
    <dbReference type="NCBI Taxonomy" id="301880"/>
    <lineage>
        <taxon>Eukaryota</taxon>
        <taxon>Viridiplantae</taxon>
        <taxon>Streptophyta</taxon>
        <taxon>Embryophyta</taxon>
        <taxon>Tracheophyta</taxon>
        <taxon>Spermatophyta</taxon>
        <taxon>Magnoliopsida</taxon>
        <taxon>eudicotyledons</taxon>
        <taxon>Gunneridae</taxon>
        <taxon>Pentapetalae</taxon>
        <taxon>asterids</taxon>
        <taxon>campanulids</taxon>
        <taxon>Asterales</taxon>
        <taxon>Asteraceae</taxon>
        <taxon>Asteroideae</taxon>
        <taxon>Anthemideae</taxon>
        <taxon>Anthemidinae</taxon>
        <taxon>Tanacetum</taxon>
    </lineage>
</organism>
<feature type="region of interest" description="Disordered" evidence="7">
    <location>
        <begin position="144"/>
        <end position="184"/>
    </location>
</feature>
<protein>
    <recommendedName>
        <fullName evidence="4">phosphopyruvate hydratase</fullName>
        <ecNumber evidence="4">4.2.1.11</ecNumber>
    </recommendedName>
</protein>
<feature type="non-terminal residue" evidence="10">
    <location>
        <position position="1"/>
    </location>
</feature>
<gene>
    <name evidence="10" type="ORF">Tco_0991097</name>
</gene>
<dbReference type="InterPro" id="IPR041569">
    <property type="entry name" value="AAA_lid_3"/>
</dbReference>
<evidence type="ECO:0000313" key="10">
    <source>
        <dbReference type="EMBL" id="GJT56043.1"/>
    </source>
</evidence>
<evidence type="ECO:0000259" key="8">
    <source>
        <dbReference type="Pfam" id="PF00113"/>
    </source>
</evidence>
<keyword evidence="11" id="KW-1185">Reference proteome</keyword>
<keyword evidence="6" id="KW-0456">Lyase</keyword>
<evidence type="ECO:0000256" key="7">
    <source>
        <dbReference type="SAM" id="MobiDB-lite"/>
    </source>
</evidence>
<dbReference type="PANTHER" id="PTHR11902:SF46">
    <property type="entry name" value="ENOLASE 2"/>
    <property type="match status" value="1"/>
</dbReference>
<evidence type="ECO:0000256" key="6">
    <source>
        <dbReference type="ARBA" id="ARBA00023239"/>
    </source>
</evidence>
<comment type="similarity">
    <text evidence="2">Belongs to the metallo-dependent hydrolases superfamily. Adenosine and AMP deaminases family.</text>
</comment>
<reference evidence="10" key="2">
    <citation type="submission" date="2022-01" db="EMBL/GenBank/DDBJ databases">
        <authorList>
            <person name="Yamashiro T."/>
            <person name="Shiraishi A."/>
            <person name="Satake H."/>
            <person name="Nakayama K."/>
        </authorList>
    </citation>
    <scope>NUCLEOTIDE SEQUENCE</scope>
</reference>
<feature type="compositionally biased region" description="Acidic residues" evidence="7">
    <location>
        <begin position="145"/>
        <end position="157"/>
    </location>
</feature>
<feature type="domain" description="AAA ATPase AAA+ lid" evidence="9">
    <location>
        <begin position="274"/>
        <end position="312"/>
    </location>
</feature>
<keyword evidence="5" id="KW-0324">Glycolysis</keyword>
<dbReference type="EC" id="4.2.1.11" evidence="4"/>
<evidence type="ECO:0000259" key="9">
    <source>
        <dbReference type="Pfam" id="PF17862"/>
    </source>
</evidence>
<dbReference type="EMBL" id="BQNB010016809">
    <property type="protein sequence ID" value="GJT56043.1"/>
    <property type="molecule type" value="Genomic_DNA"/>
</dbReference>
<evidence type="ECO:0000313" key="11">
    <source>
        <dbReference type="Proteomes" id="UP001151760"/>
    </source>
</evidence>
<dbReference type="Pfam" id="PF17862">
    <property type="entry name" value="AAA_lid_3"/>
    <property type="match status" value="1"/>
</dbReference>
<dbReference type="Pfam" id="PF19326">
    <property type="entry name" value="AMP_deaminase"/>
    <property type="match status" value="1"/>
</dbReference>
<evidence type="ECO:0000256" key="5">
    <source>
        <dbReference type="ARBA" id="ARBA00023152"/>
    </source>
</evidence>
<dbReference type="SUPFAM" id="SSF54826">
    <property type="entry name" value="Enolase N-terminal domain-like"/>
    <property type="match status" value="1"/>
</dbReference>
<reference evidence="10" key="1">
    <citation type="journal article" date="2022" name="Int. J. Mol. Sci.">
        <title>Draft Genome of Tanacetum Coccineum: Genomic Comparison of Closely Related Tanacetum-Family Plants.</title>
        <authorList>
            <person name="Yamashiro T."/>
            <person name="Shiraishi A."/>
            <person name="Nakayama K."/>
            <person name="Satake H."/>
        </authorList>
    </citation>
    <scope>NUCLEOTIDE SEQUENCE</scope>
</reference>
<comment type="pathway">
    <text evidence="1">Carbohydrate degradation; glycolysis; pyruvate from D-glyceraldehyde 3-phosphate: step 4/5.</text>
</comment>
<dbReference type="InterPro" id="IPR036849">
    <property type="entry name" value="Enolase-like_C_sf"/>
</dbReference>
<dbReference type="InterPro" id="IPR006329">
    <property type="entry name" value="AMPD"/>
</dbReference>
<accession>A0ABQ5EZ35</accession>
<dbReference type="Proteomes" id="UP001151760">
    <property type="component" value="Unassembled WGS sequence"/>
</dbReference>
<dbReference type="SUPFAM" id="SSF51604">
    <property type="entry name" value="Enolase C-terminal domain-like"/>
    <property type="match status" value="1"/>
</dbReference>
<name>A0ABQ5EZ35_9ASTR</name>
<dbReference type="InterPro" id="IPR029017">
    <property type="entry name" value="Enolase-like_N"/>
</dbReference>
<dbReference type="Gene3D" id="1.10.8.60">
    <property type="match status" value="1"/>
</dbReference>
<feature type="domain" description="Enolase C-terminal TIM barrel" evidence="8">
    <location>
        <begin position="375"/>
        <end position="411"/>
    </location>
</feature>
<dbReference type="Gene3D" id="3.20.20.120">
    <property type="entry name" value="Enolase-like C-terminal domain"/>
    <property type="match status" value="1"/>
</dbReference>
<dbReference type="Pfam" id="PF00113">
    <property type="entry name" value="Enolase_C"/>
    <property type="match status" value="1"/>
</dbReference>
<dbReference type="InterPro" id="IPR000941">
    <property type="entry name" value="Enolase"/>
</dbReference>
<evidence type="ECO:0000256" key="4">
    <source>
        <dbReference type="ARBA" id="ARBA00012058"/>
    </source>
</evidence>
<dbReference type="InterPro" id="IPR020810">
    <property type="entry name" value="Enolase_C"/>
</dbReference>
<dbReference type="PANTHER" id="PTHR11902">
    <property type="entry name" value="ENOLASE"/>
    <property type="match status" value="1"/>
</dbReference>
<proteinExistence type="inferred from homology"/>
<evidence type="ECO:0000256" key="1">
    <source>
        <dbReference type="ARBA" id="ARBA00005031"/>
    </source>
</evidence>
<sequence length="431" mass="48992">GRVSVEVSKKRLDHEEAVDNVGLLLRGIELLTDAVISSLVDDNADHVKDLSLLKEHVKPKAHSCDNFGIKEAIVTRESDNWNDMKDKSVAPSKELRLHWDLNTMMDEWVEPCDDLVAEQDPHDSCIVYTEISRYYSTPVASSSLFDDDDNYDEDEEEEPRKELQTTSLPGRPATPYDGQEVTFDPKSHPQLHILLIKVVVRDLVDNESNLKGEPQSIWLHQLKGQMTSILYMLIMHIIDMKTFILSRSQLGLRTIRLRPHYGEIHSWKMNVHPDVNFEELARSTDDFNGAQLKVVCVEAGMLTLRHDATEAVDKVNSIIAPTLFGKDPTEHTKIDNFMVQELDGTVNEWVGATRSFQICCLYMQHIANFAGNKTLVLPVPAFNVINRGSHAGNKLAMQEFVILPVGASYFRWVLPYSMKDIQYDNAKFKKC</sequence>
<comment type="similarity">
    <text evidence="3">Belongs to the enolase family.</text>
</comment>
<comment type="caution">
    <text evidence="10">The sequence shown here is derived from an EMBL/GenBank/DDBJ whole genome shotgun (WGS) entry which is preliminary data.</text>
</comment>
<evidence type="ECO:0000256" key="3">
    <source>
        <dbReference type="ARBA" id="ARBA00009604"/>
    </source>
</evidence>
<evidence type="ECO:0000256" key="2">
    <source>
        <dbReference type="ARBA" id="ARBA00006676"/>
    </source>
</evidence>